<dbReference type="RefSeq" id="WP_324667625.1">
    <property type="nucleotide sequence ID" value="NZ_CP141614.1"/>
</dbReference>
<dbReference type="Gene3D" id="1.25.40.340">
    <property type="match status" value="1"/>
</dbReference>
<dbReference type="InterPro" id="IPR004007">
    <property type="entry name" value="DhaL_dom"/>
</dbReference>
<evidence type="ECO:0000259" key="2">
    <source>
        <dbReference type="PROSITE" id="PS51480"/>
    </source>
</evidence>
<evidence type="ECO:0000313" key="4">
    <source>
        <dbReference type="Proteomes" id="UP001333102"/>
    </source>
</evidence>
<accession>A0ABZ1BLD1</accession>
<dbReference type="EMBL" id="CP141614">
    <property type="protein sequence ID" value="WRP13380.1"/>
    <property type="molecule type" value="Genomic_DNA"/>
</dbReference>
<dbReference type="PANTHER" id="PTHR33434:SF4">
    <property type="entry name" value="PHOSPHATASE PROTEIN"/>
    <property type="match status" value="1"/>
</dbReference>
<dbReference type="Pfam" id="PF21645">
    <property type="entry name" value="FakA-like_M"/>
    <property type="match status" value="1"/>
</dbReference>
<dbReference type="InterPro" id="IPR048394">
    <property type="entry name" value="FakA-like_M"/>
</dbReference>
<dbReference type="InterPro" id="IPR036117">
    <property type="entry name" value="DhaL_dom_sf"/>
</dbReference>
<sequence length="395" mass="41783">MQLAVQMLEQARAEIDALNVFPVPDGDTGTNMSLTMGAALREVERKGPDARLEELVTAASQGALMGARGNSGVILSQFMRGFARVLASPRHPGEKGPAMVARALQEAADTAYRAVIKPVEGTMLSVGRAAARSAEKLVHRRPAARIPDVLEAALEGARAALTQTPRQLPVLAQAGVVDAGGRGLVVLLEAAVRAARGEVELEASAAPAGTAPDHGAAPAVEAVPGHGGIAETDVTFRYCTEFLVRGRAIPHQLLLEALQDLGDSLLVVGDADLVKVHVHTNHPGQALEAGLRWGELLAISINNMQEQNRQAARKAASRGAHAPAPPAASARGAGVVRPNRYPHAWAAGARRPWSRRRATRTRPVRRLGPRPRPRPGSSRPGVRPPRSERPASSRW</sequence>
<dbReference type="PANTHER" id="PTHR33434">
    <property type="entry name" value="DEGV DOMAIN-CONTAINING PROTEIN DR_1986-RELATED"/>
    <property type="match status" value="1"/>
</dbReference>
<reference evidence="4" key="1">
    <citation type="submission" date="2023-12" db="EMBL/GenBank/DDBJ databases">
        <title>Novel isolates from deep terrestrial aquifers shed light on the physiology and ecology of the class Limnochordia.</title>
        <authorList>
            <person name="Karnachuk O.V."/>
            <person name="Lukina A.P."/>
            <person name="Avakyan M.R."/>
            <person name="Kadnikov V."/>
            <person name="Begmatov S."/>
            <person name="Beletsky A.V."/>
            <person name="Mardanov A.V."/>
            <person name="Ravin N.V."/>
        </authorList>
    </citation>
    <scope>NUCLEOTIDE SEQUENCE [LARGE SCALE GENOMIC DNA]</scope>
    <source>
        <strain evidence="4">LN</strain>
    </source>
</reference>
<keyword evidence="4" id="KW-1185">Reference proteome</keyword>
<evidence type="ECO:0000256" key="1">
    <source>
        <dbReference type="SAM" id="MobiDB-lite"/>
    </source>
</evidence>
<feature type="compositionally biased region" description="Basic residues" evidence="1">
    <location>
        <begin position="352"/>
        <end position="373"/>
    </location>
</feature>
<dbReference type="Pfam" id="PF02734">
    <property type="entry name" value="Dak2"/>
    <property type="match status" value="1"/>
</dbReference>
<dbReference type="SUPFAM" id="SSF101473">
    <property type="entry name" value="DhaL-like"/>
    <property type="match status" value="1"/>
</dbReference>
<name>A0ABZ1BLD1_9FIRM</name>
<evidence type="ECO:0000313" key="3">
    <source>
        <dbReference type="EMBL" id="WRP13380.1"/>
    </source>
</evidence>
<dbReference type="InterPro" id="IPR050270">
    <property type="entry name" value="DegV_domain_contain"/>
</dbReference>
<gene>
    <name evidence="3" type="ORF">VLY81_07925</name>
</gene>
<feature type="compositionally biased region" description="Basic and acidic residues" evidence="1">
    <location>
        <begin position="385"/>
        <end position="395"/>
    </location>
</feature>
<dbReference type="InterPro" id="IPR033470">
    <property type="entry name" value="FakA-like_C"/>
</dbReference>
<feature type="domain" description="DhaL" evidence="2">
    <location>
        <begin position="1"/>
        <end position="193"/>
    </location>
</feature>
<dbReference type="Proteomes" id="UP001333102">
    <property type="component" value="Chromosome"/>
</dbReference>
<organism evidence="3 4">
    <name type="scientific">Geochorda subterranea</name>
    <dbReference type="NCBI Taxonomy" id="3109564"/>
    <lineage>
        <taxon>Bacteria</taxon>
        <taxon>Bacillati</taxon>
        <taxon>Bacillota</taxon>
        <taxon>Limnochordia</taxon>
        <taxon>Limnochordales</taxon>
        <taxon>Geochordaceae</taxon>
        <taxon>Geochorda</taxon>
    </lineage>
</organism>
<feature type="region of interest" description="Disordered" evidence="1">
    <location>
        <begin position="308"/>
        <end position="395"/>
    </location>
</feature>
<proteinExistence type="predicted"/>
<feature type="compositionally biased region" description="Low complexity" evidence="1">
    <location>
        <begin position="317"/>
        <end position="334"/>
    </location>
</feature>
<dbReference type="SMART" id="SM01121">
    <property type="entry name" value="Dak1_2"/>
    <property type="match status" value="1"/>
</dbReference>
<protein>
    <submittedName>
        <fullName evidence="3">DAK2 domain-containing protein</fullName>
    </submittedName>
</protein>
<dbReference type="PROSITE" id="PS51480">
    <property type="entry name" value="DHAL"/>
    <property type="match status" value="1"/>
</dbReference>
<dbReference type="SMART" id="SM01120">
    <property type="entry name" value="Dak2"/>
    <property type="match status" value="1"/>
</dbReference>